<keyword evidence="1" id="KW-0413">Isomerase</keyword>
<dbReference type="AlphaFoldDB" id="A0AAE7BC70"/>
<name>A0AAE7BC70_9BACT</name>
<evidence type="ECO:0000259" key="2">
    <source>
        <dbReference type="PROSITE" id="PS50198"/>
    </source>
</evidence>
<evidence type="ECO:0000256" key="1">
    <source>
        <dbReference type="PROSITE-ProRule" id="PRU00278"/>
    </source>
</evidence>
<accession>A0AAE7BC70</accession>
<dbReference type="Gene3D" id="3.10.50.40">
    <property type="match status" value="1"/>
</dbReference>
<organism evidence="3 4">
    <name type="scientific">Arcobacter venerupis</name>
    <dbReference type="NCBI Taxonomy" id="1054033"/>
    <lineage>
        <taxon>Bacteria</taxon>
        <taxon>Pseudomonadati</taxon>
        <taxon>Campylobacterota</taxon>
        <taxon>Epsilonproteobacteria</taxon>
        <taxon>Campylobacterales</taxon>
        <taxon>Arcobacteraceae</taxon>
        <taxon>Arcobacter</taxon>
    </lineage>
</organism>
<protein>
    <recommendedName>
        <fullName evidence="2">PpiC domain-containing protein</fullName>
    </recommendedName>
</protein>
<dbReference type="Pfam" id="PF00639">
    <property type="entry name" value="Rotamase"/>
    <property type="match status" value="1"/>
</dbReference>
<dbReference type="InterPro" id="IPR046357">
    <property type="entry name" value="PPIase_dom_sf"/>
</dbReference>
<evidence type="ECO:0000313" key="3">
    <source>
        <dbReference type="EMBL" id="QKF67565.1"/>
    </source>
</evidence>
<sequence length="244" mass="28043">MKKIITITLCSLLFNVNLFSSDEKEIVSFTAQKHKVDFYKQNSKVKDVLANEYEKVEKLAKVLEKDKMKDDVNLKTAKNIITVDIWSEKFLRSYNPTELELNELFKIEKPRIVAKYELRNILVTYEENADKIISALIKTKTKKDRQDSFIKYVKSVSNDLASKQKDGLSELVDINKLNAEIKSALDGKKEGDIIKVNLKDIGTQIILIEKFIPEKEASFEESKDALINLAKRKALAKEIDLLLK</sequence>
<dbReference type="GO" id="GO:0003755">
    <property type="term" value="F:peptidyl-prolyl cis-trans isomerase activity"/>
    <property type="evidence" value="ECO:0007669"/>
    <property type="project" value="UniProtKB-KW"/>
</dbReference>
<proteinExistence type="predicted"/>
<reference evidence="3 4" key="1">
    <citation type="submission" date="2020-05" db="EMBL/GenBank/DDBJ databases">
        <title>Complete genome sequencing of Campylobacter and Arcobacter type strains.</title>
        <authorList>
            <person name="Miller W.G."/>
            <person name="Yee E."/>
        </authorList>
    </citation>
    <scope>NUCLEOTIDE SEQUENCE [LARGE SCALE GENOMIC DNA]</scope>
    <source>
        <strain evidence="3 4">LMG 26156</strain>
    </source>
</reference>
<dbReference type="EMBL" id="CP053840">
    <property type="protein sequence ID" value="QKF67565.1"/>
    <property type="molecule type" value="Genomic_DNA"/>
</dbReference>
<dbReference type="Proteomes" id="UP000503482">
    <property type="component" value="Chromosome"/>
</dbReference>
<dbReference type="KEGG" id="avp:AVENP_2024"/>
<feature type="domain" description="PpiC" evidence="2">
    <location>
        <begin position="113"/>
        <end position="210"/>
    </location>
</feature>
<dbReference type="RefSeq" id="WP_128357876.1">
    <property type="nucleotide sequence ID" value="NZ_CP053840.1"/>
</dbReference>
<dbReference type="InterPro" id="IPR000297">
    <property type="entry name" value="PPIase_PpiC"/>
</dbReference>
<dbReference type="SUPFAM" id="SSF54534">
    <property type="entry name" value="FKBP-like"/>
    <property type="match status" value="1"/>
</dbReference>
<evidence type="ECO:0000313" key="4">
    <source>
        <dbReference type="Proteomes" id="UP000503482"/>
    </source>
</evidence>
<gene>
    <name evidence="3" type="ORF">AVENP_2024</name>
</gene>
<keyword evidence="1" id="KW-0697">Rotamase</keyword>
<keyword evidence="4" id="KW-1185">Reference proteome</keyword>
<dbReference type="PROSITE" id="PS50198">
    <property type="entry name" value="PPIC_PPIASE_2"/>
    <property type="match status" value="1"/>
</dbReference>